<dbReference type="PANTHER" id="PTHR48050">
    <property type="entry name" value="STEROL 3-BETA-GLUCOSYLTRANSFERASE"/>
    <property type="match status" value="1"/>
</dbReference>
<sequence length="418" mass="43819">MRMRVLLSTIGSRGDVQPVVALASRLRSLGEEVRVCAPPDFREWIDGLGIPVVPLGPELRGTAAPEPAAGRSLPSPEDLRRQVEETVAAQFATVGRAARGCDVLVACGALQVAARSVAETLEIPYVHASYCPVTLPSPHHAPPPMPGLVPPDGADDAALWELDAQRWNAVFGAALNAHRASAGLEPVTDVRGHVFTDRPWLAADPVLGPWPGSADLDVVQTGAWILPDPRPLPDDLEAFLDAGDPPVYFGLGSMPAPGDIGRVMVQTARELGRRAVVSRGWAGLSPVDGGPDCFSVGEVNQQALFRRVAAVVHHGGAGTTTAAARAGAPQVVIPQVYDQPYWARRVADLGIGAAHAPGPPTVDSLAAVLARALEPGATAKARAVAAQVRTDGADAAARLLAALERVPEDHVDRIRRPR</sequence>
<organism evidence="3 4">
    <name type="scientific">Planomonospora corallina</name>
    <dbReference type="NCBI Taxonomy" id="1806052"/>
    <lineage>
        <taxon>Bacteria</taxon>
        <taxon>Bacillati</taxon>
        <taxon>Actinomycetota</taxon>
        <taxon>Actinomycetes</taxon>
        <taxon>Streptosporangiales</taxon>
        <taxon>Streptosporangiaceae</taxon>
        <taxon>Planomonospora</taxon>
    </lineage>
</organism>
<protein>
    <submittedName>
        <fullName evidence="3">Glycosyltransferase</fullName>
    </submittedName>
</protein>
<dbReference type="Pfam" id="PF03033">
    <property type="entry name" value="Glyco_transf_28"/>
    <property type="match status" value="1"/>
</dbReference>
<feature type="domain" description="Glycosyltransferase family 28 N-terminal" evidence="1">
    <location>
        <begin position="5"/>
        <end position="134"/>
    </location>
</feature>
<dbReference type="CDD" id="cd03784">
    <property type="entry name" value="GT1_Gtf-like"/>
    <property type="match status" value="1"/>
</dbReference>
<proteinExistence type="predicted"/>
<keyword evidence="4" id="KW-1185">Reference proteome</keyword>
<dbReference type="PANTHER" id="PTHR48050:SF13">
    <property type="entry name" value="STEROL 3-BETA-GLUCOSYLTRANSFERASE UGT80A2"/>
    <property type="match status" value="1"/>
</dbReference>
<dbReference type="InterPro" id="IPR002213">
    <property type="entry name" value="UDP_glucos_trans"/>
</dbReference>
<dbReference type="Pfam" id="PF06722">
    <property type="entry name" value="EryCIII-like_C"/>
    <property type="match status" value="1"/>
</dbReference>
<dbReference type="InterPro" id="IPR004276">
    <property type="entry name" value="GlycoTrans_28_N"/>
</dbReference>
<evidence type="ECO:0000259" key="2">
    <source>
        <dbReference type="Pfam" id="PF06722"/>
    </source>
</evidence>
<evidence type="ECO:0000313" key="4">
    <source>
        <dbReference type="Proteomes" id="UP001595850"/>
    </source>
</evidence>
<feature type="domain" description="Erythromycin biosynthesis protein CIII-like C-terminal" evidence="2">
    <location>
        <begin position="296"/>
        <end position="392"/>
    </location>
</feature>
<dbReference type="InterPro" id="IPR010610">
    <property type="entry name" value="EryCIII-like_C"/>
</dbReference>
<evidence type="ECO:0000259" key="1">
    <source>
        <dbReference type="Pfam" id="PF03033"/>
    </source>
</evidence>
<evidence type="ECO:0000313" key="3">
    <source>
        <dbReference type="EMBL" id="MFC4056935.1"/>
    </source>
</evidence>
<dbReference type="SUPFAM" id="SSF53756">
    <property type="entry name" value="UDP-Glycosyltransferase/glycogen phosphorylase"/>
    <property type="match status" value="1"/>
</dbReference>
<dbReference type="InterPro" id="IPR050426">
    <property type="entry name" value="Glycosyltransferase_28"/>
</dbReference>
<dbReference type="EMBL" id="JBHSBM010000005">
    <property type="protein sequence ID" value="MFC4056935.1"/>
    <property type="molecule type" value="Genomic_DNA"/>
</dbReference>
<gene>
    <name evidence="3" type="ORF">ACFOWE_01425</name>
</gene>
<comment type="caution">
    <text evidence="3">The sequence shown here is derived from an EMBL/GenBank/DDBJ whole genome shotgun (WGS) entry which is preliminary data.</text>
</comment>
<dbReference type="Proteomes" id="UP001595850">
    <property type="component" value="Unassembled WGS sequence"/>
</dbReference>
<dbReference type="Gene3D" id="3.40.50.2000">
    <property type="entry name" value="Glycogen Phosphorylase B"/>
    <property type="match status" value="2"/>
</dbReference>
<accession>A0ABV8I1N8</accession>
<name>A0ABV8I1N8_9ACTN</name>
<reference evidence="4" key="1">
    <citation type="journal article" date="2019" name="Int. J. Syst. Evol. Microbiol.">
        <title>The Global Catalogue of Microorganisms (GCM) 10K type strain sequencing project: providing services to taxonomists for standard genome sequencing and annotation.</title>
        <authorList>
            <consortium name="The Broad Institute Genomics Platform"/>
            <consortium name="The Broad Institute Genome Sequencing Center for Infectious Disease"/>
            <person name="Wu L."/>
            <person name="Ma J."/>
        </authorList>
    </citation>
    <scope>NUCLEOTIDE SEQUENCE [LARGE SCALE GENOMIC DNA]</scope>
    <source>
        <strain evidence="4">TBRC 4489</strain>
    </source>
</reference>